<evidence type="ECO:0000313" key="4">
    <source>
        <dbReference type="Proteomes" id="UP000293874"/>
    </source>
</evidence>
<name>A0A4Q7N3J5_9BACT</name>
<protein>
    <submittedName>
        <fullName evidence="3">Putative secreted protein (Por secretion system target)</fullName>
    </submittedName>
</protein>
<feature type="domain" description="Secretion system C-terminal sorting" evidence="2">
    <location>
        <begin position="990"/>
        <end position="1057"/>
    </location>
</feature>
<dbReference type="Proteomes" id="UP000293874">
    <property type="component" value="Unassembled WGS sequence"/>
</dbReference>
<dbReference type="Gene3D" id="2.130.10.10">
    <property type="entry name" value="YVTN repeat-like/Quinoprotein amine dehydrogenase"/>
    <property type="match status" value="1"/>
</dbReference>
<gene>
    <name evidence="3" type="ORF">EV199_1444</name>
</gene>
<dbReference type="InterPro" id="IPR022519">
    <property type="entry name" value="Gloeo/Verruco_rpt"/>
</dbReference>
<dbReference type="OrthoDB" id="615576at2"/>
<dbReference type="EMBL" id="SGXA01000001">
    <property type="protein sequence ID" value="RZS75575.1"/>
    <property type="molecule type" value="Genomic_DNA"/>
</dbReference>
<dbReference type="NCBIfam" id="TIGR03803">
    <property type="entry name" value="Gloeo_Verruco"/>
    <property type="match status" value="6"/>
</dbReference>
<dbReference type="InterPro" id="IPR015943">
    <property type="entry name" value="WD40/YVTN_repeat-like_dom_sf"/>
</dbReference>
<evidence type="ECO:0000313" key="3">
    <source>
        <dbReference type="EMBL" id="RZS75575.1"/>
    </source>
</evidence>
<proteinExistence type="predicted"/>
<keyword evidence="1" id="KW-0732">Signal</keyword>
<reference evidence="3 4" key="1">
    <citation type="submission" date="2019-02" db="EMBL/GenBank/DDBJ databases">
        <title>Genomic Encyclopedia of Type Strains, Phase IV (KMG-IV): sequencing the most valuable type-strain genomes for metagenomic binning, comparative biology and taxonomic classification.</title>
        <authorList>
            <person name="Goeker M."/>
        </authorList>
    </citation>
    <scope>NUCLEOTIDE SEQUENCE [LARGE SCALE GENOMIC DNA]</scope>
    <source>
        <strain evidence="3 4">DSM 18116</strain>
    </source>
</reference>
<accession>A0A4Q7N3J5</accession>
<dbReference type="Gene3D" id="2.60.40.10">
    <property type="entry name" value="Immunoglobulins"/>
    <property type="match status" value="1"/>
</dbReference>
<dbReference type="Pfam" id="PF18962">
    <property type="entry name" value="Por_Secre_tail"/>
    <property type="match status" value="1"/>
</dbReference>
<evidence type="ECO:0000259" key="2">
    <source>
        <dbReference type="Pfam" id="PF18962"/>
    </source>
</evidence>
<dbReference type="InterPro" id="IPR015915">
    <property type="entry name" value="Kelch-typ_b-propeller"/>
</dbReference>
<feature type="signal peptide" evidence="1">
    <location>
        <begin position="1"/>
        <end position="22"/>
    </location>
</feature>
<organism evidence="3 4">
    <name type="scientific">Pseudobacter ginsenosidimutans</name>
    <dbReference type="NCBI Taxonomy" id="661488"/>
    <lineage>
        <taxon>Bacteria</taxon>
        <taxon>Pseudomonadati</taxon>
        <taxon>Bacteroidota</taxon>
        <taxon>Chitinophagia</taxon>
        <taxon>Chitinophagales</taxon>
        <taxon>Chitinophagaceae</taxon>
        <taxon>Pseudobacter</taxon>
    </lineage>
</organism>
<sequence length="1066" mass="117398">MKKLYFLALTLTVTLTGMDAFSQGIYQFWGVTPLGGGSNDQGALYSARFDGTGITGRKAFEIYTHQSSYFAKGFKALNGKIYGFLENEGPYAKGIIYEFDPANNTYTKKLDLASYDLFSYSEFEFEYNNKLYGTTSGNKFYEYDPAANTLVLKGTADSYYSSFTFYNNKYYGTTYLGGANNYGYIFSFDPATLTTTKLMDLPLWSGKVQGFVLFNNKLYGIAEKINQDFEGGIVEYNPATNQLIGKAPFGDAGGQDGVMPLRLLNGKIYGTTAKNLPGDPTGVVFEYDPLQNTMVKKMDITASNPIINFPVMVNNKFYGVTMSGGNFDKGLIYEYDPLANTYTKKIHFSGLLGEKPHPLFTQIGGKIYGLTAAGGQYKGGVIYEYNPVANSIGPKVNMGYSNGYRPYGKLQYFQGKLFGFTTNGGYNNKGVIYAYDLATHSYSAYHHMQEATGYGVQEGSLVLHNNKFYGVTQSSTNGRGVIFEYDPLNFTYTVKHEFDGPSGASPKGRPVIHNNKIYGTTIFGGNTNSGVLYEYDLATNTYAVKLHFSNAFGTNPHATLCLYKNKLYGACSNGGTYGNGTLFEYTPAINGIVIKHHFTTEEGNSPTSGMTVLNDKLYGTLDQVDPQVYIGALYELEPVSGVVAIKHKFTYPAGSYPKNDLITHNKKLYGVTAAGGGIDYGGVFFEFDPALNKWTAKEAFNFDNGRFPQSTAPTLVPALVSPGDPGTCMATNAALINTTNANDWIAFTDKEGNAVMEINANGNLLGSVRVSFYVHDGETRKDQANRFYLNRNISVTVENQPATPVSIRLYIRKTEFEALKNTAGSGVQALSDITVFKNEDVCSNSIQSLAVPVNATATTWGIDYVYSAQVSSFSSFYFASKAYTSLPVKLEYFKGSAEANRNKLEWKASCTDNAEFRIERSADGMQFSEIGSVQATAGDCNYPFTFFDQQPVNGKTYYRVQMKDEKGVISYSNIVIIDRRNAQELVILLHPNPVQGGIANFSIQSPEHCTIPVAIYDVSGRMITRKEWTISKGSQTRQIDLQHTPPGMYTAVFPGSTQKPVKFIRK</sequence>
<dbReference type="SUPFAM" id="SSF50998">
    <property type="entry name" value="Quinoprotein alcohol dehydrogenase-like"/>
    <property type="match status" value="1"/>
</dbReference>
<comment type="caution">
    <text evidence="3">The sequence shown here is derived from an EMBL/GenBank/DDBJ whole genome shotgun (WGS) entry which is preliminary data.</text>
</comment>
<dbReference type="RefSeq" id="WP_130539935.1">
    <property type="nucleotide sequence ID" value="NZ_CP042431.1"/>
</dbReference>
<dbReference type="InterPro" id="IPR011047">
    <property type="entry name" value="Quinoprotein_ADH-like_sf"/>
</dbReference>
<dbReference type="SUPFAM" id="SSF117281">
    <property type="entry name" value="Kelch motif"/>
    <property type="match status" value="1"/>
</dbReference>
<dbReference type="NCBIfam" id="TIGR04183">
    <property type="entry name" value="Por_Secre_tail"/>
    <property type="match status" value="1"/>
</dbReference>
<keyword evidence="4" id="KW-1185">Reference proteome</keyword>
<evidence type="ECO:0000256" key="1">
    <source>
        <dbReference type="SAM" id="SignalP"/>
    </source>
</evidence>
<feature type="chain" id="PRO_5020929645" evidence="1">
    <location>
        <begin position="23"/>
        <end position="1066"/>
    </location>
</feature>
<dbReference type="InterPro" id="IPR026444">
    <property type="entry name" value="Secre_tail"/>
</dbReference>
<dbReference type="AlphaFoldDB" id="A0A4Q7N3J5"/>
<dbReference type="InterPro" id="IPR013783">
    <property type="entry name" value="Ig-like_fold"/>
</dbReference>